<dbReference type="PANTHER" id="PTHR23513">
    <property type="entry name" value="INTEGRAL MEMBRANE EFFLUX PROTEIN-RELATED"/>
    <property type="match status" value="1"/>
</dbReference>
<comment type="subcellular location">
    <subcellularLocation>
        <location evidence="1">Cell membrane</location>
        <topology evidence="1">Multi-pass membrane protein</topology>
    </subcellularLocation>
</comment>
<evidence type="ECO:0000313" key="7">
    <source>
        <dbReference type="EMBL" id="MBB5077894.1"/>
    </source>
</evidence>
<evidence type="ECO:0000313" key="8">
    <source>
        <dbReference type="Proteomes" id="UP000568380"/>
    </source>
</evidence>
<dbReference type="CDD" id="cd06173">
    <property type="entry name" value="MFS_MefA_like"/>
    <property type="match status" value="1"/>
</dbReference>
<dbReference type="GO" id="GO:0005886">
    <property type="term" value="C:plasma membrane"/>
    <property type="evidence" value="ECO:0007669"/>
    <property type="project" value="UniProtKB-SubCell"/>
</dbReference>
<feature type="transmembrane region" description="Helical" evidence="6">
    <location>
        <begin position="238"/>
        <end position="262"/>
    </location>
</feature>
<feature type="transmembrane region" description="Helical" evidence="6">
    <location>
        <begin position="161"/>
        <end position="178"/>
    </location>
</feature>
<keyword evidence="3 6" id="KW-0812">Transmembrane</keyword>
<dbReference type="InterPro" id="IPR036259">
    <property type="entry name" value="MFS_trans_sf"/>
</dbReference>
<name>A0A7W8A1S2_9ACTN</name>
<evidence type="ECO:0000256" key="5">
    <source>
        <dbReference type="ARBA" id="ARBA00023136"/>
    </source>
</evidence>
<comment type="caution">
    <text evidence="7">The sequence shown here is derived from an EMBL/GenBank/DDBJ whole genome shotgun (WGS) entry which is preliminary data.</text>
</comment>
<sequence length="393" mass="38541">MLWRYMLGAASARTGDDMSGPALLVLGLAVSGSPAVAGWLLAGLTVSASVGGPLLGVLLDRARRPGRLLAWCLTGYTGGLLVILALLGRVPDGLVIGLAVLTGLLGPALSGGWTAQLPLAVPAGSLPRANALDSISYNVAALLGPALAGLMAAFGGGSVPVIAACVLIAASLPVALSLPQREHVEKGASVAAELLAGARAITGHPSLRRATVTSMISMAGVAMLVVCTPLLGERLVGSAGFGALLLAVTAATALGANAVLAHRLPAAGSWWPDGALVAATAVVGAGIAVAALADSFALAVLAAAIAGVGEGPQLTALFAVRHRDAPDRLRSQIFTTGASLKITSFAAGSAVAGPLAVHSVPLALAAGAALQAAAVVAYWALSLSAPRADGTAR</sequence>
<dbReference type="Proteomes" id="UP000568380">
    <property type="component" value="Unassembled WGS sequence"/>
</dbReference>
<feature type="transmembrane region" description="Helical" evidence="6">
    <location>
        <begin position="299"/>
        <end position="320"/>
    </location>
</feature>
<proteinExistence type="predicted"/>
<feature type="transmembrane region" description="Helical" evidence="6">
    <location>
        <begin position="94"/>
        <end position="115"/>
    </location>
</feature>
<evidence type="ECO:0000256" key="2">
    <source>
        <dbReference type="ARBA" id="ARBA00022475"/>
    </source>
</evidence>
<feature type="transmembrane region" description="Helical" evidence="6">
    <location>
        <begin position="362"/>
        <end position="381"/>
    </location>
</feature>
<protein>
    <submittedName>
        <fullName evidence="7">MFS family permease</fullName>
    </submittedName>
</protein>
<keyword evidence="5 6" id="KW-0472">Membrane</keyword>
<dbReference type="SUPFAM" id="SSF103473">
    <property type="entry name" value="MFS general substrate transporter"/>
    <property type="match status" value="1"/>
</dbReference>
<feature type="transmembrane region" description="Helical" evidence="6">
    <location>
        <begin position="332"/>
        <end position="356"/>
    </location>
</feature>
<accession>A0A7W8A1S2</accession>
<dbReference type="Gene3D" id="1.20.1250.20">
    <property type="entry name" value="MFS general substrate transporter like domains"/>
    <property type="match status" value="1"/>
</dbReference>
<evidence type="ECO:0000256" key="6">
    <source>
        <dbReference type="SAM" id="Phobius"/>
    </source>
</evidence>
<evidence type="ECO:0000256" key="3">
    <source>
        <dbReference type="ARBA" id="ARBA00022692"/>
    </source>
</evidence>
<dbReference type="AlphaFoldDB" id="A0A7W8A1S2"/>
<dbReference type="PANTHER" id="PTHR23513:SF11">
    <property type="entry name" value="STAPHYLOFERRIN A TRANSPORTER"/>
    <property type="match status" value="1"/>
</dbReference>
<dbReference type="EMBL" id="JACHIN010000004">
    <property type="protein sequence ID" value="MBB5077894.1"/>
    <property type="molecule type" value="Genomic_DNA"/>
</dbReference>
<evidence type="ECO:0000256" key="1">
    <source>
        <dbReference type="ARBA" id="ARBA00004651"/>
    </source>
</evidence>
<keyword evidence="8" id="KW-1185">Reference proteome</keyword>
<feature type="transmembrane region" description="Helical" evidence="6">
    <location>
        <begin position="274"/>
        <end position="293"/>
    </location>
</feature>
<feature type="transmembrane region" description="Helical" evidence="6">
    <location>
        <begin position="212"/>
        <end position="232"/>
    </location>
</feature>
<feature type="transmembrane region" description="Helical" evidence="6">
    <location>
        <begin position="135"/>
        <end position="155"/>
    </location>
</feature>
<keyword evidence="2" id="KW-1003">Cell membrane</keyword>
<dbReference type="GO" id="GO:0022857">
    <property type="term" value="F:transmembrane transporter activity"/>
    <property type="evidence" value="ECO:0007669"/>
    <property type="project" value="InterPro"/>
</dbReference>
<reference evidence="7 8" key="1">
    <citation type="submission" date="2020-08" db="EMBL/GenBank/DDBJ databases">
        <title>Genomic Encyclopedia of Type Strains, Phase IV (KMG-IV): sequencing the most valuable type-strain genomes for metagenomic binning, comparative biology and taxonomic classification.</title>
        <authorList>
            <person name="Goeker M."/>
        </authorList>
    </citation>
    <scope>NUCLEOTIDE SEQUENCE [LARGE SCALE GENOMIC DNA]</scope>
    <source>
        <strain evidence="7 8">DSM 45385</strain>
    </source>
</reference>
<feature type="transmembrane region" description="Helical" evidence="6">
    <location>
        <begin position="68"/>
        <end position="88"/>
    </location>
</feature>
<feature type="transmembrane region" description="Helical" evidence="6">
    <location>
        <begin position="36"/>
        <end position="59"/>
    </location>
</feature>
<evidence type="ECO:0000256" key="4">
    <source>
        <dbReference type="ARBA" id="ARBA00022989"/>
    </source>
</evidence>
<dbReference type="InterPro" id="IPR011701">
    <property type="entry name" value="MFS"/>
</dbReference>
<dbReference type="RefSeq" id="WP_184962163.1">
    <property type="nucleotide sequence ID" value="NZ_JACHIN010000004.1"/>
</dbReference>
<organism evidence="7 8">
    <name type="scientific">Nonomuraea endophytica</name>
    <dbReference type="NCBI Taxonomy" id="714136"/>
    <lineage>
        <taxon>Bacteria</taxon>
        <taxon>Bacillati</taxon>
        <taxon>Actinomycetota</taxon>
        <taxon>Actinomycetes</taxon>
        <taxon>Streptosporangiales</taxon>
        <taxon>Streptosporangiaceae</taxon>
        <taxon>Nonomuraea</taxon>
    </lineage>
</organism>
<gene>
    <name evidence="7" type="ORF">HNR40_003369</name>
</gene>
<dbReference type="Pfam" id="PF07690">
    <property type="entry name" value="MFS_1"/>
    <property type="match status" value="1"/>
</dbReference>
<keyword evidence="4 6" id="KW-1133">Transmembrane helix</keyword>